<keyword evidence="9" id="KW-0175">Coiled coil</keyword>
<dbReference type="GO" id="GO:0000139">
    <property type="term" value="C:Golgi membrane"/>
    <property type="evidence" value="ECO:0007669"/>
    <property type="project" value="UniProtKB-SubCell"/>
</dbReference>
<evidence type="ECO:0000256" key="2">
    <source>
        <dbReference type="ARBA" id="ARBA00009063"/>
    </source>
</evidence>
<dbReference type="GO" id="GO:0006886">
    <property type="term" value="P:intracellular protein transport"/>
    <property type="evidence" value="ECO:0007669"/>
    <property type="project" value="InterPro"/>
</dbReference>
<dbReference type="GO" id="GO:0043001">
    <property type="term" value="P:Golgi to plasma membrane protein transport"/>
    <property type="evidence" value="ECO:0007669"/>
    <property type="project" value="UniProtKB-ARBA"/>
</dbReference>
<keyword evidence="14" id="KW-1185">Reference proteome</keyword>
<dbReference type="Proteomes" id="UP000694388">
    <property type="component" value="Unplaced"/>
</dbReference>
<comment type="similarity">
    <text evidence="2">Belongs to the syntaxin family.</text>
</comment>
<evidence type="ECO:0000256" key="8">
    <source>
        <dbReference type="ARBA" id="ARBA00023034"/>
    </source>
</evidence>
<dbReference type="InterPro" id="IPR045242">
    <property type="entry name" value="Syntaxin"/>
</dbReference>
<dbReference type="OMA" id="NRKMCII"/>
<dbReference type="SMART" id="SM00397">
    <property type="entry name" value="t_SNARE"/>
    <property type="match status" value="1"/>
</dbReference>
<dbReference type="GO" id="GO:0006906">
    <property type="term" value="P:vesicle fusion"/>
    <property type="evidence" value="ECO:0007669"/>
    <property type="project" value="TreeGrafter"/>
</dbReference>
<dbReference type="GO" id="GO:0031201">
    <property type="term" value="C:SNARE complex"/>
    <property type="evidence" value="ECO:0007669"/>
    <property type="project" value="TreeGrafter"/>
</dbReference>
<sequence>MASRSLTEVFVLLRNNAAHRRLLLHEQELDEIADDRMALVPGIGSDAEAAIGTIKCVPPDWIDSMDEVHFDVIRIKSKLRELAVLHDKHLNRPTLDDVSTEEHTIEISTQEITQMFHRCQRAVQGLQRQGGGRGMNDQVLANVVSSLAQSLQELSITFRHAQSTYLHRMKSREERSEGFFEMGGLLEQAELDDLYDKCFSEQQLLMVEQNSLLVTEREREIRQVVQSIYELNEIFRDLADMIVEQGTVLDRIDFNMEQTCVKTQEGIKQLQKAENYQKKNRKMLCILFLVIIIIILVVTLIGIKAK</sequence>
<feature type="transmembrane region" description="Helical" evidence="11">
    <location>
        <begin position="284"/>
        <end position="303"/>
    </location>
</feature>
<proteinExistence type="inferred from homology"/>
<accession>A0A8C4Q2F3</accession>
<dbReference type="GO" id="GO:0009863">
    <property type="term" value="P:salicylic acid mediated signaling pathway"/>
    <property type="evidence" value="ECO:0007669"/>
    <property type="project" value="UniProtKB-ARBA"/>
</dbReference>
<keyword evidence="7 11" id="KW-1133">Transmembrane helix</keyword>
<comment type="subcellular location">
    <subcellularLocation>
        <location evidence="1">Golgi apparatus membrane</location>
        <topology evidence="1">Single-pass type IV membrane protein</topology>
    </subcellularLocation>
</comment>
<dbReference type="PANTHER" id="PTHR19957:SF83">
    <property type="entry name" value="SYNTAXIN-16"/>
    <property type="match status" value="1"/>
</dbReference>
<keyword evidence="5" id="KW-0611">Plant defense</keyword>
<dbReference type="InterPro" id="IPR010989">
    <property type="entry name" value="SNARE"/>
</dbReference>
<evidence type="ECO:0000256" key="4">
    <source>
        <dbReference type="ARBA" id="ARBA00022692"/>
    </source>
</evidence>
<dbReference type="SUPFAM" id="SSF47661">
    <property type="entry name" value="t-snare proteins"/>
    <property type="match status" value="1"/>
</dbReference>
<dbReference type="InterPro" id="IPR006012">
    <property type="entry name" value="Syntaxin/epimorphin_CS"/>
</dbReference>
<dbReference type="PROSITE" id="PS50192">
    <property type="entry name" value="T_SNARE"/>
    <property type="match status" value="1"/>
</dbReference>
<dbReference type="Ensembl" id="ENSEBUT00000009491.1">
    <property type="protein sequence ID" value="ENSEBUP00000008974.1"/>
    <property type="gene ID" value="ENSEBUG00000005805.1"/>
</dbReference>
<evidence type="ECO:0000256" key="9">
    <source>
        <dbReference type="ARBA" id="ARBA00023054"/>
    </source>
</evidence>
<keyword evidence="3" id="KW-0813">Transport</keyword>
<dbReference type="AlphaFoldDB" id="A0A8C4Q2F3"/>
<dbReference type="PANTHER" id="PTHR19957">
    <property type="entry name" value="SYNTAXIN"/>
    <property type="match status" value="1"/>
</dbReference>
<evidence type="ECO:0000256" key="11">
    <source>
        <dbReference type="SAM" id="Phobius"/>
    </source>
</evidence>
<evidence type="ECO:0000256" key="3">
    <source>
        <dbReference type="ARBA" id="ARBA00022448"/>
    </source>
</evidence>
<dbReference type="CDD" id="cd15845">
    <property type="entry name" value="SNARE_syntaxin16"/>
    <property type="match status" value="1"/>
</dbReference>
<protein>
    <submittedName>
        <fullName evidence="13">Syntaxin 16</fullName>
    </submittedName>
</protein>
<dbReference type="GO" id="GO:0005484">
    <property type="term" value="F:SNAP receptor activity"/>
    <property type="evidence" value="ECO:0007669"/>
    <property type="project" value="InterPro"/>
</dbReference>
<dbReference type="InterPro" id="IPR000727">
    <property type="entry name" value="T_SNARE_dom"/>
</dbReference>
<name>A0A8C4Q2F3_EPTBU</name>
<organism evidence="13 14">
    <name type="scientific">Eptatretus burgeri</name>
    <name type="common">Inshore hagfish</name>
    <dbReference type="NCBI Taxonomy" id="7764"/>
    <lineage>
        <taxon>Eukaryota</taxon>
        <taxon>Metazoa</taxon>
        <taxon>Chordata</taxon>
        <taxon>Craniata</taxon>
        <taxon>Vertebrata</taxon>
        <taxon>Cyclostomata</taxon>
        <taxon>Myxini</taxon>
        <taxon>Myxiniformes</taxon>
        <taxon>Myxinidae</taxon>
        <taxon>Eptatretinae</taxon>
        <taxon>Eptatretus</taxon>
    </lineage>
</organism>
<dbReference type="Pfam" id="PF05739">
    <property type="entry name" value="SNARE"/>
    <property type="match status" value="1"/>
</dbReference>
<dbReference type="Gene3D" id="1.20.58.70">
    <property type="match status" value="1"/>
</dbReference>
<reference evidence="13" key="2">
    <citation type="submission" date="2025-09" db="UniProtKB">
        <authorList>
            <consortium name="Ensembl"/>
        </authorList>
    </citation>
    <scope>IDENTIFICATION</scope>
</reference>
<feature type="domain" description="T-SNARE coiled-coil homology" evidence="12">
    <location>
        <begin position="211"/>
        <end position="273"/>
    </location>
</feature>
<evidence type="ECO:0000256" key="5">
    <source>
        <dbReference type="ARBA" id="ARBA00022821"/>
    </source>
</evidence>
<evidence type="ECO:0000313" key="13">
    <source>
        <dbReference type="Ensembl" id="ENSEBUP00000008974.1"/>
    </source>
</evidence>
<dbReference type="PROSITE" id="PS00914">
    <property type="entry name" value="SYNTAXIN"/>
    <property type="match status" value="1"/>
</dbReference>
<dbReference type="GO" id="GO:0048278">
    <property type="term" value="P:vesicle docking"/>
    <property type="evidence" value="ECO:0007669"/>
    <property type="project" value="TreeGrafter"/>
</dbReference>
<dbReference type="GO" id="GO:0006952">
    <property type="term" value="P:defense response"/>
    <property type="evidence" value="ECO:0007669"/>
    <property type="project" value="UniProtKB-KW"/>
</dbReference>
<evidence type="ECO:0000259" key="12">
    <source>
        <dbReference type="PROSITE" id="PS50192"/>
    </source>
</evidence>
<evidence type="ECO:0000256" key="10">
    <source>
        <dbReference type="ARBA" id="ARBA00023136"/>
    </source>
</evidence>
<keyword evidence="8" id="KW-0333">Golgi apparatus</keyword>
<reference evidence="13" key="1">
    <citation type="submission" date="2025-08" db="UniProtKB">
        <authorList>
            <consortium name="Ensembl"/>
        </authorList>
    </citation>
    <scope>IDENTIFICATION</scope>
</reference>
<keyword evidence="4 11" id="KW-0812">Transmembrane</keyword>
<evidence type="ECO:0000313" key="14">
    <source>
        <dbReference type="Proteomes" id="UP000694388"/>
    </source>
</evidence>
<evidence type="ECO:0000256" key="6">
    <source>
        <dbReference type="ARBA" id="ARBA00022927"/>
    </source>
</evidence>
<dbReference type="GeneTree" id="ENSGT01000000214440"/>
<evidence type="ECO:0000256" key="7">
    <source>
        <dbReference type="ARBA" id="ARBA00022989"/>
    </source>
</evidence>
<dbReference type="GO" id="GO:0051707">
    <property type="term" value="P:response to other organism"/>
    <property type="evidence" value="ECO:0007669"/>
    <property type="project" value="UniProtKB-ARBA"/>
</dbReference>
<dbReference type="GO" id="GO:0007030">
    <property type="term" value="P:Golgi organization"/>
    <property type="evidence" value="ECO:0007669"/>
    <property type="project" value="UniProtKB-ARBA"/>
</dbReference>
<keyword evidence="10 11" id="KW-0472">Membrane</keyword>
<dbReference type="FunFam" id="1.20.58.70:FF:000010">
    <property type="entry name" value="Syntaxin-43"/>
    <property type="match status" value="1"/>
</dbReference>
<keyword evidence="6" id="KW-0653">Protein transport</keyword>
<dbReference type="GO" id="GO:0000149">
    <property type="term" value="F:SNARE binding"/>
    <property type="evidence" value="ECO:0007669"/>
    <property type="project" value="TreeGrafter"/>
</dbReference>
<evidence type="ECO:0000256" key="1">
    <source>
        <dbReference type="ARBA" id="ARBA00004409"/>
    </source>
</evidence>
<dbReference type="GO" id="GO:0098629">
    <property type="term" value="P:trans-Golgi network membrane organization"/>
    <property type="evidence" value="ECO:0007669"/>
    <property type="project" value="UniProtKB-ARBA"/>
</dbReference>